<feature type="chain" id="PRO_5017804637" description="Peptidase A1 domain-containing protein" evidence="3">
    <location>
        <begin position="23"/>
        <end position="758"/>
    </location>
</feature>
<gene>
    <name evidence="5" type="ORF">B7463_g11832</name>
</gene>
<dbReference type="Proteomes" id="UP000258309">
    <property type="component" value="Unassembled WGS sequence"/>
</dbReference>
<keyword evidence="2" id="KW-0472">Membrane</keyword>
<dbReference type="PROSITE" id="PS51767">
    <property type="entry name" value="PEPTIDASE_A1"/>
    <property type="match status" value="1"/>
</dbReference>
<keyword evidence="6" id="KW-1185">Reference proteome</keyword>
<organism evidence="5 6">
    <name type="scientific">Scytalidium lignicola</name>
    <name type="common">Hyphomycete</name>
    <dbReference type="NCBI Taxonomy" id="5539"/>
    <lineage>
        <taxon>Eukaryota</taxon>
        <taxon>Fungi</taxon>
        <taxon>Dikarya</taxon>
        <taxon>Ascomycota</taxon>
        <taxon>Pezizomycotina</taxon>
        <taxon>Leotiomycetes</taxon>
        <taxon>Leotiomycetes incertae sedis</taxon>
        <taxon>Scytalidium</taxon>
    </lineage>
</organism>
<proteinExistence type="predicted"/>
<feature type="signal peptide" evidence="3">
    <location>
        <begin position="1"/>
        <end position="22"/>
    </location>
</feature>
<feature type="compositionally biased region" description="Polar residues" evidence="1">
    <location>
        <begin position="558"/>
        <end position="567"/>
    </location>
</feature>
<dbReference type="InterPro" id="IPR021109">
    <property type="entry name" value="Peptidase_aspartic_dom_sf"/>
</dbReference>
<accession>A0A3E2GTK3</accession>
<feature type="domain" description="Peptidase A1" evidence="4">
    <location>
        <begin position="56"/>
        <end position="403"/>
    </location>
</feature>
<feature type="compositionally biased region" description="Polar residues" evidence="1">
    <location>
        <begin position="676"/>
        <end position="688"/>
    </location>
</feature>
<evidence type="ECO:0000313" key="5">
    <source>
        <dbReference type="EMBL" id="RFU24504.1"/>
    </source>
</evidence>
<feature type="compositionally biased region" description="Low complexity" evidence="1">
    <location>
        <begin position="612"/>
        <end position="631"/>
    </location>
</feature>
<reference evidence="5 6" key="1">
    <citation type="submission" date="2018-05" db="EMBL/GenBank/DDBJ databases">
        <title>Draft genome sequence of Scytalidium lignicola DSM 105466, a ubiquitous saprotrophic fungus.</title>
        <authorList>
            <person name="Buettner E."/>
            <person name="Gebauer A.M."/>
            <person name="Hofrichter M."/>
            <person name="Liers C."/>
            <person name="Kellner H."/>
        </authorList>
    </citation>
    <scope>NUCLEOTIDE SEQUENCE [LARGE SCALE GENOMIC DNA]</scope>
    <source>
        <strain evidence="5 6">DSM 105466</strain>
    </source>
</reference>
<dbReference type="SUPFAM" id="SSF50630">
    <property type="entry name" value="Acid proteases"/>
    <property type="match status" value="1"/>
</dbReference>
<feature type="non-terminal residue" evidence="5">
    <location>
        <position position="1"/>
    </location>
</feature>
<evidence type="ECO:0000256" key="1">
    <source>
        <dbReference type="SAM" id="MobiDB-lite"/>
    </source>
</evidence>
<evidence type="ECO:0000256" key="2">
    <source>
        <dbReference type="SAM" id="Phobius"/>
    </source>
</evidence>
<dbReference type="InterPro" id="IPR033121">
    <property type="entry name" value="PEPTIDASE_A1"/>
</dbReference>
<comment type="caution">
    <text evidence="5">The sequence shown here is derived from an EMBL/GenBank/DDBJ whole genome shotgun (WGS) entry which is preliminary data.</text>
</comment>
<dbReference type="AlphaFoldDB" id="A0A3E2GTK3"/>
<feature type="transmembrane region" description="Helical" evidence="2">
    <location>
        <begin position="405"/>
        <end position="430"/>
    </location>
</feature>
<dbReference type="STRING" id="5539.A0A3E2GTK3"/>
<evidence type="ECO:0000256" key="3">
    <source>
        <dbReference type="SAM" id="SignalP"/>
    </source>
</evidence>
<feature type="region of interest" description="Disordered" evidence="1">
    <location>
        <begin position="554"/>
        <end position="576"/>
    </location>
</feature>
<feature type="region of interest" description="Disordered" evidence="1">
    <location>
        <begin position="442"/>
        <end position="463"/>
    </location>
</feature>
<feature type="compositionally biased region" description="Low complexity" evidence="1">
    <location>
        <begin position="720"/>
        <end position="730"/>
    </location>
</feature>
<dbReference type="OrthoDB" id="4074350at2759"/>
<protein>
    <recommendedName>
        <fullName evidence="4">Peptidase A1 domain-containing protein</fullName>
    </recommendedName>
</protein>
<evidence type="ECO:0000313" key="6">
    <source>
        <dbReference type="Proteomes" id="UP000258309"/>
    </source>
</evidence>
<feature type="region of interest" description="Disordered" evidence="1">
    <location>
        <begin position="591"/>
        <end position="758"/>
    </location>
</feature>
<dbReference type="InterPro" id="IPR034164">
    <property type="entry name" value="Pepsin-like_dom"/>
</dbReference>
<keyword evidence="3" id="KW-0732">Signal</keyword>
<dbReference type="EMBL" id="NCSJ02000437">
    <property type="protein sequence ID" value="RFU24504.1"/>
    <property type="molecule type" value="Genomic_DNA"/>
</dbReference>
<feature type="compositionally biased region" description="Basic and acidic residues" evidence="1">
    <location>
        <begin position="442"/>
        <end position="453"/>
    </location>
</feature>
<dbReference type="Gene3D" id="2.40.70.10">
    <property type="entry name" value="Acid Proteases"/>
    <property type="match status" value="2"/>
</dbReference>
<keyword evidence="2" id="KW-0812">Transmembrane</keyword>
<evidence type="ECO:0000259" key="4">
    <source>
        <dbReference type="PROSITE" id="PS51767"/>
    </source>
</evidence>
<feature type="compositionally biased region" description="Low complexity" evidence="1">
    <location>
        <begin position="651"/>
        <end position="675"/>
    </location>
</feature>
<dbReference type="CDD" id="cd05471">
    <property type="entry name" value="pepsin_like"/>
    <property type="match status" value="1"/>
</dbReference>
<sequence>MLAIRFTALLLLLSQDAVKTTAAAAAIQSRADNTSVISPIVFPPSQNWDGIDGPWSSFTLRIGNPAQVVRVFPATSGTFTTVVLNLTCNATSNPTICSEGRGRTFDPSKSKTWQDQGLFGLGMQVNLGYSSINGDFGLDSEGFSIAKLPDLTFPNQIIAGTADNNFYIGTFGLGTQPTNFTGFADPHPSFFTSLRSNKNTPSYTWSYTAGAQYQLTGVFGNLVFGGYDSSLFVPNNLTIPMSPDVSRDLVVGVQGIALSTNTSEVTTNLLPSGGIFSFVDSTLPFIWLPVDACQAFERAFGLTWNEALELYLVNDTQHTILQNQNLSVTFTLGVERSGGETVDITLPYAAFDKTASPPLVRNTTSYFPLKRAANETQYTLGRTFLQEASLADETSQPNSTGSNSLSGGAIAGIVIAPIIALPALFFIFAYKKKVFIFKEKPTDAPKPGSDDASHSPADGAPDTSAYAETAAATTNAAPPDPTSPELEGGALPKSVAEAMSKPVGVEMDTNDLTGYYAPKTAEMEDPTPAAVELGDSPERHIHEMFDESVYRELAPSGSADTAGSQARNGDIPRSERPFSFVETPLSALQSPILPAYRPREEDENGTWSSTISSGFGTSLASGAGAGAASTSYPVDRKEPIEEEEENHSNVQEQQPQPQPESQPQSPETPQTPQTPHTLAQTESRQQAHLSDEITALMSAASGPVPAFAEDGQPRVPPAVPATTTTQPAATDIISPALPGGAEANREQEKSEKDEEAGY</sequence>
<name>A0A3E2GTK3_SCYLI</name>
<keyword evidence="2" id="KW-1133">Transmembrane helix</keyword>
<dbReference type="Pfam" id="PF00026">
    <property type="entry name" value="Asp"/>
    <property type="match status" value="1"/>
</dbReference>
<feature type="compositionally biased region" description="Basic and acidic residues" evidence="1">
    <location>
        <begin position="743"/>
        <end position="752"/>
    </location>
</feature>
<feature type="non-terminal residue" evidence="5">
    <location>
        <position position="758"/>
    </location>
</feature>